<dbReference type="Gene3D" id="1.10.10.60">
    <property type="entry name" value="Homeodomain-like"/>
    <property type="match status" value="2"/>
</dbReference>
<comment type="similarity">
    <text evidence="2">Belongs to the SNF2/RAD54 helicase family. ISWI subfamily.</text>
</comment>
<dbReference type="InterPro" id="IPR001650">
    <property type="entry name" value="Helicase_C-like"/>
</dbReference>
<comment type="caution">
    <text evidence="10">The sequence shown here is derived from an EMBL/GenBank/DDBJ whole genome shotgun (WGS) entry which is preliminary data.</text>
</comment>
<sequence length="1340" mass="155193">MAESHENAPLVKPKSAFAHFQKQMTSVIREELKRGVGDDATFDANEANLGAVQREISARWNNLTPEEREPFLDAAKADRERYEEECLIRDRQVQEEQERKRQERNAVDVDGKRERKAAAAEPQREKRPAKQLSDDQIEAKRRREEASQKVKDAKNELKAEEERQKDSLKEKKAEAAAARLKYLLSQSDIFKHFGVKEPPKDTKEKSKKKKSEREEDDELLHDKHDTVRLTVQPSVIKYGTMRQYQLEGLSWMVNLANQGINGILADEMGLGKTLQTISVLGYYKEFHNISGPHLVLVPKSTLSNWLAEFNRWCPSLRAIKFHGDKVERDRVVDEILCPGLSQEKRKFDVCVTTFEMCLKAKTTLCKFAWRYLIIDEAHRIKNEASQFSTVVRMMATEHRLLLTGTPLQNNLHELWALLNFLLPDVFSSSEQFDEWFNLDVDDDEAKKQMITQLHRILRPFMLRRLKADVEKSLPPKKETLLFVGMTPMQKALYKSLLLRDMNTLTGGSTASKSALQNIVMQLRKCCGHPYLFEGQEDRSLPPLGEHVVENCGKMILMDKLLKRLKERGSRVLIFSQMTRVLDIMEDFCRMRSYDYCRIDGNTSYDERESSIEEYNAPNSSKFIFLLSTRAGGLGINLYTADIVILYDSDWNPQADLQAQDRAHRIGQKKEVNVYRFVTANSVEEKIIERAQQKLKLDAMVVQQGRLQEKQKNLSKNDMLDMIRFGADEVFRANEDSTITDEDIDAILAKGEARTEEMNSKLQAHDKGDLLNFKLDGGGCQVIDGVDYSKEKERLEEIKRLADLEFARTLADGMGKRERRTVVKTDESSIRFKSKMKQLPKSLRLPRMDEWQFYNRSRMTEIHEIEVAAYEEAKASGDLDKADNSYLSPELQAEKNELINSAFPDWNKPHFFLFIKLMARYGRSNLTAIAREMGKPQDEVKRYADTFWQRGSELGDWDKIRKSIEKGESKLLEIERLAEQTAIKIKRYENPYEDLVINYQGKGGKLFTEEEDRLLLCLVHTYGYGSWEKIKREIHSAPVCAFDYYLRSRSAAELGRRCDSLMRICEKDNLDFELKEKKEATLQKEIAEQRQELAKRIAEAKAELNRNQALVDEKIMKEAKKMQAAREAKRMKKEKKEEDHLKKDDDLSESLQEELRQMIAQSTDKEASTIALKFCAKHVKCQLSHVLSAINQFATPVAYSKPGQPAWRLHSEYAVASSSRSRKRPVEDNDEESKDELKDSKRLPKSPWSPSAMKQASSKKVKKQSENKKPVKKPRSAYVLFSLTKRNEVRASMPEDTGIVELMSRLTELWLEMTDEEKEPWYKAQDDDKKRYERELEEQNL</sequence>
<feature type="compositionally biased region" description="Basic and acidic residues" evidence="6">
    <location>
        <begin position="90"/>
        <end position="128"/>
    </location>
</feature>
<dbReference type="SMART" id="SM00487">
    <property type="entry name" value="DEXDc"/>
    <property type="match status" value="1"/>
</dbReference>
<feature type="region of interest" description="Disordered" evidence="6">
    <location>
        <begin position="1212"/>
        <end position="1272"/>
    </location>
</feature>
<dbReference type="SMART" id="SM00490">
    <property type="entry name" value="HELICc"/>
    <property type="match status" value="1"/>
</dbReference>
<protein>
    <recommendedName>
        <fullName evidence="12">Chromatin-remodeling complex ATPase chain</fullName>
    </recommendedName>
</protein>
<reference evidence="10 11" key="1">
    <citation type="submission" date="2019-07" db="EMBL/GenBank/DDBJ databases">
        <title>Genomics analysis of Aphanomyces spp. identifies a new class of oomycete effector associated with host adaptation.</title>
        <authorList>
            <person name="Gaulin E."/>
        </authorList>
    </citation>
    <scope>NUCLEOTIDE SEQUENCE [LARGE SCALE GENOMIC DNA]</scope>
    <source>
        <strain evidence="10 11">ATCC 201684</strain>
    </source>
</reference>
<dbReference type="Gene3D" id="3.40.50.300">
    <property type="entry name" value="P-loop containing nucleotide triphosphate hydrolases"/>
    <property type="match status" value="1"/>
</dbReference>
<dbReference type="Pfam" id="PF09011">
    <property type="entry name" value="HMG_box_2"/>
    <property type="match status" value="1"/>
</dbReference>
<name>A0A6G0XMM5_9STRA</name>
<dbReference type="VEuPathDB" id="FungiDB:AeMF1_012062"/>
<dbReference type="GO" id="GO:0000785">
    <property type="term" value="C:chromatin"/>
    <property type="evidence" value="ECO:0007669"/>
    <property type="project" value="TreeGrafter"/>
</dbReference>
<comment type="subcellular location">
    <subcellularLocation>
        <location evidence="1">Nucleus</location>
    </subcellularLocation>
</comment>
<keyword evidence="5" id="KW-0238">DNA-binding</keyword>
<keyword evidence="3" id="KW-0378">Hydrolase</keyword>
<dbReference type="SUPFAM" id="SSF46689">
    <property type="entry name" value="Homeodomain-like"/>
    <property type="match status" value="2"/>
</dbReference>
<dbReference type="Pfam" id="PF00505">
    <property type="entry name" value="HMG_box"/>
    <property type="match status" value="1"/>
</dbReference>
<dbReference type="InterPro" id="IPR027417">
    <property type="entry name" value="P-loop_NTPase"/>
</dbReference>
<dbReference type="InterPro" id="IPR036306">
    <property type="entry name" value="ISWI_HAND-dom_sf"/>
</dbReference>
<dbReference type="CDD" id="cd00167">
    <property type="entry name" value="SANT"/>
    <property type="match status" value="1"/>
</dbReference>
<dbReference type="SMART" id="SM00398">
    <property type="entry name" value="HMG"/>
    <property type="match status" value="2"/>
</dbReference>
<dbReference type="Gene3D" id="1.10.30.10">
    <property type="entry name" value="High mobility group box domain"/>
    <property type="match status" value="2"/>
</dbReference>
<evidence type="ECO:0000259" key="8">
    <source>
        <dbReference type="PROSITE" id="PS51192"/>
    </source>
</evidence>
<evidence type="ECO:0000256" key="4">
    <source>
        <dbReference type="ARBA" id="ARBA00023242"/>
    </source>
</evidence>
<dbReference type="InterPro" id="IPR038718">
    <property type="entry name" value="SNF2-like_sf"/>
</dbReference>
<dbReference type="InterPro" id="IPR014001">
    <property type="entry name" value="Helicase_ATP-bd"/>
</dbReference>
<dbReference type="PANTHER" id="PTHR45623:SF49">
    <property type="entry name" value="SWI_SNF-RELATED MATRIX-ASSOCIATED ACTIN-DEPENDENT REGULATOR OF CHROMATIN SUBFAMILY A MEMBER 5"/>
    <property type="match status" value="1"/>
</dbReference>
<proteinExistence type="inferred from homology"/>
<feature type="region of interest" description="Disordered" evidence="6">
    <location>
        <begin position="193"/>
        <end position="221"/>
    </location>
</feature>
<dbReference type="GO" id="GO:0003677">
    <property type="term" value="F:DNA binding"/>
    <property type="evidence" value="ECO:0007669"/>
    <property type="project" value="UniProtKB-UniRule"/>
</dbReference>
<dbReference type="GO" id="GO:0031491">
    <property type="term" value="F:nucleosome binding"/>
    <property type="evidence" value="ECO:0007669"/>
    <property type="project" value="InterPro"/>
</dbReference>
<dbReference type="CDD" id="cd00084">
    <property type="entry name" value="HMG-box_SF"/>
    <property type="match status" value="2"/>
</dbReference>
<dbReference type="InterPro" id="IPR000330">
    <property type="entry name" value="SNF2_N"/>
</dbReference>
<dbReference type="PROSITE" id="PS51192">
    <property type="entry name" value="HELICASE_ATP_BIND_1"/>
    <property type="match status" value="1"/>
</dbReference>
<dbReference type="GO" id="GO:0042393">
    <property type="term" value="F:histone binding"/>
    <property type="evidence" value="ECO:0007669"/>
    <property type="project" value="TreeGrafter"/>
</dbReference>
<evidence type="ECO:0000256" key="1">
    <source>
        <dbReference type="ARBA" id="ARBA00004123"/>
    </source>
</evidence>
<evidence type="ECO:0000313" key="11">
    <source>
        <dbReference type="Proteomes" id="UP000481153"/>
    </source>
</evidence>
<feature type="compositionally biased region" description="Basic and acidic residues" evidence="6">
    <location>
        <begin position="1124"/>
        <end position="1144"/>
    </location>
</feature>
<evidence type="ECO:0000256" key="3">
    <source>
        <dbReference type="ARBA" id="ARBA00022801"/>
    </source>
</evidence>
<dbReference type="Pfam" id="PF00271">
    <property type="entry name" value="Helicase_C"/>
    <property type="match status" value="1"/>
</dbReference>
<dbReference type="GO" id="GO:0034728">
    <property type="term" value="P:nucleosome organization"/>
    <property type="evidence" value="ECO:0007669"/>
    <property type="project" value="TreeGrafter"/>
</dbReference>
<feature type="domain" description="HMG box" evidence="7">
    <location>
        <begin position="10"/>
        <end position="85"/>
    </location>
</feature>
<dbReference type="SUPFAM" id="SSF47095">
    <property type="entry name" value="HMG-box"/>
    <property type="match status" value="2"/>
</dbReference>
<dbReference type="InterPro" id="IPR009071">
    <property type="entry name" value="HMG_box_dom"/>
</dbReference>
<dbReference type="GO" id="GO:0005634">
    <property type="term" value="C:nucleus"/>
    <property type="evidence" value="ECO:0007669"/>
    <property type="project" value="UniProtKB-SubCell"/>
</dbReference>
<dbReference type="Gene3D" id="3.40.50.10810">
    <property type="entry name" value="Tandem AAA-ATPase domain"/>
    <property type="match status" value="1"/>
</dbReference>
<feature type="region of interest" description="Disordered" evidence="6">
    <location>
        <begin position="90"/>
        <end position="170"/>
    </location>
</feature>
<dbReference type="Pfam" id="PF09111">
    <property type="entry name" value="SLIDE"/>
    <property type="match status" value="1"/>
</dbReference>
<feature type="region of interest" description="Disordered" evidence="6">
    <location>
        <begin position="1316"/>
        <end position="1340"/>
    </location>
</feature>
<keyword evidence="4 5" id="KW-0539">Nucleus</keyword>
<dbReference type="CDD" id="cd17997">
    <property type="entry name" value="DEXHc_SMARCA1_SMARCA5"/>
    <property type="match status" value="1"/>
</dbReference>
<dbReference type="InterPro" id="IPR009057">
    <property type="entry name" value="Homeodomain-like_sf"/>
</dbReference>
<dbReference type="PROSITE" id="PS51194">
    <property type="entry name" value="HELICASE_CTER"/>
    <property type="match status" value="1"/>
</dbReference>
<evidence type="ECO:0000256" key="5">
    <source>
        <dbReference type="PROSITE-ProRule" id="PRU00267"/>
    </source>
</evidence>
<feature type="DNA-binding region" description="HMG box" evidence="5">
    <location>
        <begin position="10"/>
        <end position="85"/>
    </location>
</feature>
<dbReference type="InterPro" id="IPR015195">
    <property type="entry name" value="SLIDE"/>
</dbReference>
<evidence type="ECO:0000256" key="6">
    <source>
        <dbReference type="SAM" id="MobiDB-lite"/>
    </source>
</evidence>
<feature type="compositionally biased region" description="Basic and acidic residues" evidence="6">
    <location>
        <begin position="193"/>
        <end position="204"/>
    </location>
</feature>
<dbReference type="InterPro" id="IPR001005">
    <property type="entry name" value="SANT/Myb"/>
</dbReference>
<feature type="DNA-binding region" description="HMG box" evidence="5">
    <location>
        <begin position="1270"/>
        <end position="1339"/>
    </location>
</feature>
<dbReference type="PROSITE" id="PS50118">
    <property type="entry name" value="HMG_BOX_2"/>
    <property type="match status" value="2"/>
</dbReference>
<feature type="domain" description="HMG box" evidence="7">
    <location>
        <begin position="1270"/>
        <end position="1339"/>
    </location>
</feature>
<feature type="compositionally biased region" description="Basic and acidic residues" evidence="6">
    <location>
        <begin position="1318"/>
        <end position="1333"/>
    </location>
</feature>
<dbReference type="FunFam" id="3.40.50.10810:FF:000045">
    <property type="entry name" value="Putative chromatin-remodeling complex ATPase chain"/>
    <property type="match status" value="1"/>
</dbReference>
<keyword evidence="11" id="KW-1185">Reference proteome</keyword>
<gene>
    <name evidence="10" type="ORF">Ae201684_003144</name>
</gene>
<dbReference type="CDD" id="cd18793">
    <property type="entry name" value="SF2_C_SNF"/>
    <property type="match status" value="1"/>
</dbReference>
<dbReference type="GO" id="GO:0140658">
    <property type="term" value="F:ATP-dependent chromatin remodeler activity"/>
    <property type="evidence" value="ECO:0007669"/>
    <property type="project" value="TreeGrafter"/>
</dbReference>
<feature type="region of interest" description="Disordered" evidence="6">
    <location>
        <begin position="1124"/>
        <end position="1148"/>
    </location>
</feature>
<evidence type="ECO:0000256" key="2">
    <source>
        <dbReference type="ARBA" id="ARBA00009687"/>
    </source>
</evidence>
<evidence type="ECO:0000259" key="7">
    <source>
        <dbReference type="PROSITE" id="PS50118"/>
    </source>
</evidence>
<dbReference type="SUPFAM" id="SSF52540">
    <property type="entry name" value="P-loop containing nucleoside triphosphate hydrolases"/>
    <property type="match status" value="2"/>
</dbReference>
<feature type="compositionally biased region" description="Basic and acidic residues" evidence="6">
    <location>
        <begin position="137"/>
        <end position="170"/>
    </location>
</feature>
<dbReference type="InterPro" id="IPR049730">
    <property type="entry name" value="SNF2/RAD54-like_C"/>
</dbReference>
<dbReference type="Proteomes" id="UP000481153">
    <property type="component" value="Unassembled WGS sequence"/>
</dbReference>
<dbReference type="PANTHER" id="PTHR45623">
    <property type="entry name" value="CHROMODOMAIN-HELICASE-DNA-BINDING PROTEIN 3-RELATED-RELATED"/>
    <property type="match status" value="1"/>
</dbReference>
<accession>A0A6G0XMM5</accession>
<dbReference type="InterPro" id="IPR036910">
    <property type="entry name" value="HMG_box_dom_sf"/>
</dbReference>
<dbReference type="GO" id="GO:0005524">
    <property type="term" value="F:ATP binding"/>
    <property type="evidence" value="ECO:0007669"/>
    <property type="project" value="InterPro"/>
</dbReference>
<evidence type="ECO:0000313" key="10">
    <source>
        <dbReference type="EMBL" id="KAF0741458.1"/>
    </source>
</evidence>
<evidence type="ECO:0008006" key="12">
    <source>
        <dbReference type="Google" id="ProtNLM"/>
    </source>
</evidence>
<dbReference type="EMBL" id="VJMJ01000036">
    <property type="protein sequence ID" value="KAF0741458.1"/>
    <property type="molecule type" value="Genomic_DNA"/>
</dbReference>
<dbReference type="FunFam" id="3.40.50.300:FF:000082">
    <property type="entry name" value="ISWI chromatin remodeling complex ATPase ISW1"/>
    <property type="match status" value="1"/>
</dbReference>
<organism evidence="10 11">
    <name type="scientific">Aphanomyces euteiches</name>
    <dbReference type="NCBI Taxonomy" id="100861"/>
    <lineage>
        <taxon>Eukaryota</taxon>
        <taxon>Sar</taxon>
        <taxon>Stramenopiles</taxon>
        <taxon>Oomycota</taxon>
        <taxon>Saprolegniomycetes</taxon>
        <taxon>Saprolegniales</taxon>
        <taxon>Verrucalvaceae</taxon>
        <taxon>Aphanomyces</taxon>
    </lineage>
</organism>
<dbReference type="GO" id="GO:0016887">
    <property type="term" value="F:ATP hydrolysis activity"/>
    <property type="evidence" value="ECO:0007669"/>
    <property type="project" value="TreeGrafter"/>
</dbReference>
<dbReference type="SMART" id="SM00717">
    <property type="entry name" value="SANT"/>
    <property type="match status" value="2"/>
</dbReference>
<dbReference type="SUPFAM" id="SSF101224">
    <property type="entry name" value="HAND domain of the nucleosome remodeling ATPase ISWI"/>
    <property type="match status" value="1"/>
</dbReference>
<dbReference type="InterPro" id="IPR044754">
    <property type="entry name" value="Isw1/2_DEXHc"/>
</dbReference>
<feature type="domain" description="Helicase C-terminal" evidence="9">
    <location>
        <begin position="556"/>
        <end position="707"/>
    </location>
</feature>
<dbReference type="Pfam" id="PF00176">
    <property type="entry name" value="SNF2-rel_dom"/>
    <property type="match status" value="1"/>
</dbReference>
<evidence type="ECO:0000259" key="9">
    <source>
        <dbReference type="PROSITE" id="PS51194"/>
    </source>
</evidence>
<feature type="domain" description="Helicase ATP-binding" evidence="8">
    <location>
        <begin position="253"/>
        <end position="424"/>
    </location>
</feature>